<keyword evidence="5 10" id="KW-1133">Transmembrane helix</keyword>
<evidence type="ECO:0000256" key="10">
    <source>
        <dbReference type="SAM" id="Phobius"/>
    </source>
</evidence>
<dbReference type="PANTHER" id="PTHR46399">
    <property type="entry name" value="B30.2/SPRY DOMAIN-CONTAINING PROTEIN"/>
    <property type="match status" value="1"/>
</dbReference>
<comment type="caution">
    <text evidence="12">The sequence shown here is derived from an EMBL/GenBank/DDBJ whole genome shotgun (WGS) entry which is preliminary data.</text>
</comment>
<evidence type="ECO:0000256" key="1">
    <source>
        <dbReference type="ARBA" id="ARBA00004127"/>
    </source>
</evidence>
<evidence type="ECO:0000256" key="8">
    <source>
        <dbReference type="ARBA" id="ARBA00023286"/>
    </source>
</evidence>
<evidence type="ECO:0000313" key="12">
    <source>
        <dbReference type="EMBL" id="KAL1238112.1"/>
    </source>
</evidence>
<feature type="transmembrane region" description="Helical" evidence="10">
    <location>
        <begin position="2223"/>
        <end position="2242"/>
    </location>
</feature>
<keyword evidence="6" id="KW-0406">Ion transport</keyword>
<keyword evidence="2" id="KW-0813">Transport</keyword>
<dbReference type="InterPro" id="IPR011992">
    <property type="entry name" value="EF-hand-dom_pair"/>
</dbReference>
<evidence type="ECO:0000256" key="6">
    <source>
        <dbReference type="ARBA" id="ARBA00023065"/>
    </source>
</evidence>
<keyword evidence="8" id="KW-1071">Ligand-gated ion channel</keyword>
<accession>A0ABR3KI48</accession>
<keyword evidence="9" id="KW-0407">Ion channel</keyword>
<dbReference type="Pfam" id="PF06459">
    <property type="entry name" value="RR_TM4-6"/>
    <property type="match status" value="1"/>
</dbReference>
<evidence type="ECO:0000259" key="11">
    <source>
        <dbReference type="PROSITE" id="PS50222"/>
    </source>
</evidence>
<dbReference type="Pfam" id="PF13499">
    <property type="entry name" value="EF-hand_7"/>
    <property type="match status" value="1"/>
</dbReference>
<feature type="transmembrane region" description="Helical" evidence="10">
    <location>
        <begin position="2427"/>
        <end position="2446"/>
    </location>
</feature>
<keyword evidence="7 10" id="KW-0472">Membrane</keyword>
<sequence>MNNKVFFQHPDLMRLLKVHENVMTIMVNVLSRAQKSELDDRRNRSTQDDVKKAFQNSISDLVVACCKFLCFICRSSTKNQAAMFEHLPFLLDNATMLLAKPSLRGSVPLDVAYYSFMENSELALALKEDDLEKVAFYLSRCGLQANAEMVFKGYPDIGWDPVEGERYVDFLRFCVWVNGECVEENANLVIRLLIRRPECLGPALKGQGEGLFRAFKDAISLSSEINNLHKGRDLRSRFNFDLSHYPNPEIEEEDYIDLGAAILGFYSSLADLLGKCAPDHMTVKSAILALRFLLPNVFAAKEESSRSSSIGLLPCHKQSILLFLERVYGLIDKEMVFRLLEQSFILDFRAATILDHPAYAESDLALALNRYLCGSVLPLLTSHAHCFADAEHYYSLLEATLHTVYRMSKIKSLTKSQRSAITEFLLAFTKEIHPGMMKKLLQKVVVDISSLNEFATVPLQIMTQHYECFSKHYGISMHEDTASEEQKRLSMLLFTTIFDSLGKRAFDSDLFASALPCLTAIGSALSPDYAMQSYAEEEIQNMNVPSGHMEVWRPHPVDASNVQLSVNLQNLVQRFAQHFHDSWASRKLEKGWRNDDIYSRTNCTHPRLKPFGMLKEFEQNFYKERCSECLKALLAWGYSIEQETQVSSVQPKSMNPTSNVRSASVFCPQPIDLSNMTLSEEMCELAERIAENSHLIWVSKTIEDLNDANTGIMVLLVPWDILADSEKRKHRFRAQEVLKFLQYHGFRLKSPLHRAREEYQQTVVDSNTHRPVEKDLHAIYWKIAGIFGKRCPKNGSDKTKQTVSRYRNYTLPSTFAFAGILLSFSSKLFHSCKQCFTKWSCINKEKEMVAGLFHRLMSVFRSKHNAFGCHVKSTVRCLQVLLQAIDFRSLVKINSDTLRTCAQIFLSNMVSDLMNITKEIRNNGRYAEIKGKTLPCTSSLLFLYEAMLPLLTTLFCHLSKHGHGQDFLVNDIQVGCYKIADCLYMLASPITISRKSVKEEMEKHRSSIGQCLSAFACCFPVAFLEGDFNPNSRGSTVDRQHLLSESKDTSSSLLLNIPSLDNLLSNIEQLSNTNGKYQDAPAIFDVDIPMLCSYMSFWWQHGPTNNTQEKNLSAVSSDHINRLFSACSRLICDHIGIAHADWICHLAPFITPMINYVTIEPVRDYLLPMAEKVRMQADLAFKEEEKHRMHPDVFDESTVIELHSILIRDVYALYPILIKFTDLHRARWLKNPCWETNALFEHVAFVFKLWSTSQHMKREELNFITQFESDFMTGTSRKTGKAAVAFRKRNDARARGEKKILAALELDLLQKVKEKYMKKENDEKIKEYISSSLAVPDQEDVFDKSHWQRKLYQQIGKAQMLGIDSMSQEMVVDKIIFMGVTLCNLHNVEHPQTFQADAWRKIVSSQRKRAVVACFRMVALYSIPKHRCVNLFLSAYIEKWLKSEKVDEDLLISEVTVASEGRMQRLREDVEEVDEQCPPDPLSQLVQCFQRAATSERKQLVPIVDDNLYIKYVRVMASSIHINDDEQNNAEEDAISMEAQELEKQQLLHEQSRLADRGVAVMVLMYLSACNGEPNVMVEKTLALEKKDVRFFSSISGLMNRCSVLNLEIFERQLKAEGLGMGAELSVGKHQNLNDSEFICSLFRFIQLTCEGHNSEFQNYLRNQPGNTTKVVDEAGKAHFLKALSVCSQVFNTLTESIQGPCVGNQMALANSRLWDAINGFFFLFAHMMDKLSKNHTQLELLREFLSLQKDMIVLMLSMLEGNILNGSIGKQMLKDLTTSQAFQEFDTNKDGWISPKEFLRAMEAQKMYSTEEINYLMMCTDVNNDGKIDYMEFTERFHNPAKDIGFNLAILLTNLKEHITGDSRLDQILQTASSMCEYFDPYLGRIEIMGSNKRVEKVYFEIKEEWLEQFNKPQIKQSKKDFLFNVLQDDGGEQGKLEAFVNFCEDTIFEMSHAAEISSEDRDSRIERAKKQREIFTGMADKTDTISAFDIILKIMKKMGTSIVSFCRYLRPSELRQLKHSAAMHFSSMTYGQLILIFLKIVLFIFVTIFRGAFYLMNTFFRFILLMMYGIWEEEKASSKLTAENAVHHTLPKDFNIVPQLYEPEKPEVYEAFGIQLTQGIGEGLSMKNLNNQPQFEKSFSMHIGNSSPFSFASAESASVQNERQLMIYSNQIPETYTPAAVSVCNDDSNIAVKEIYEPKIAETTSSAKGSAFNFLARNFYLLKYITLALAFCINAILLFYRVADNPSNDEKVVLEADNSKLQNEERMENVIEEELAIHDNYYYLAHMLIFLSVAHCAASLALLIAYYQLKVPLIIFKREKLVARKLEFEGMWITEMPSEDAVSGKWDSMIISSPSFPEKYWDKFVKKKVKDKYKDQFDEEELNRLLGLDKTVVDGSNSSSSSGVDWCYQIWKLGVIFTDGSFQYLLMYLFFLLLEFGIRFFMLVI</sequence>
<dbReference type="SMART" id="SM00054">
    <property type="entry name" value="EFh"/>
    <property type="match status" value="2"/>
</dbReference>
<protein>
    <submittedName>
        <fullName evidence="12">Ryanodine receptor</fullName>
    </submittedName>
</protein>
<dbReference type="InterPro" id="IPR015925">
    <property type="entry name" value="Ryanodine_IP3_receptor"/>
</dbReference>
<keyword evidence="12" id="KW-0675">Receptor</keyword>
<dbReference type="InterPro" id="IPR018247">
    <property type="entry name" value="EF_Hand_1_Ca_BS"/>
</dbReference>
<dbReference type="CDD" id="cd00051">
    <property type="entry name" value="EFh"/>
    <property type="match status" value="1"/>
</dbReference>
<dbReference type="PROSITE" id="PS00018">
    <property type="entry name" value="EF_HAND_1"/>
    <property type="match status" value="2"/>
</dbReference>
<organism evidence="12 13">
    <name type="scientific">Trichinella spiralis</name>
    <name type="common">Trichina worm</name>
    <dbReference type="NCBI Taxonomy" id="6334"/>
    <lineage>
        <taxon>Eukaryota</taxon>
        <taxon>Metazoa</taxon>
        <taxon>Ecdysozoa</taxon>
        <taxon>Nematoda</taxon>
        <taxon>Enoplea</taxon>
        <taxon>Dorylaimia</taxon>
        <taxon>Trichinellida</taxon>
        <taxon>Trichinellidae</taxon>
        <taxon>Trichinella</taxon>
    </lineage>
</organism>
<gene>
    <name evidence="12" type="ORF">TSPI_00609</name>
</gene>
<evidence type="ECO:0000256" key="9">
    <source>
        <dbReference type="ARBA" id="ARBA00023303"/>
    </source>
</evidence>
<reference evidence="12 13" key="1">
    <citation type="submission" date="2024-07" db="EMBL/GenBank/DDBJ databases">
        <title>Enhanced genomic and transcriptomic resources for Trichinella pseudospiralis and T. spiralis underpin the discovery of pronounced molecular differences between stages and species.</title>
        <authorList>
            <person name="Pasi K.K."/>
            <person name="La Rosa G."/>
            <person name="Gomez-Morales M.A."/>
            <person name="Tosini F."/>
            <person name="Sumanam S."/>
            <person name="Young N.D."/>
            <person name="Chang B.C."/>
            <person name="Robin G.B."/>
        </authorList>
    </citation>
    <scope>NUCLEOTIDE SEQUENCE [LARGE SCALE GENOMIC DNA]</scope>
    <source>
        <strain evidence="12">ISS534</strain>
    </source>
</reference>
<dbReference type="Gene3D" id="1.10.238.10">
    <property type="entry name" value="EF-hand"/>
    <property type="match status" value="1"/>
</dbReference>
<feature type="domain" description="EF-hand" evidence="11">
    <location>
        <begin position="1774"/>
        <end position="1809"/>
    </location>
</feature>
<comment type="subcellular location">
    <subcellularLocation>
        <location evidence="1">Endomembrane system</location>
        <topology evidence="1">Multi-pass membrane protein</topology>
    </subcellularLocation>
</comment>
<dbReference type="InterPro" id="IPR000699">
    <property type="entry name" value="RIH_dom"/>
</dbReference>
<dbReference type="PROSITE" id="PS50222">
    <property type="entry name" value="EF_HAND_2"/>
    <property type="match status" value="1"/>
</dbReference>
<evidence type="ECO:0000313" key="13">
    <source>
        <dbReference type="Proteomes" id="UP001558632"/>
    </source>
</evidence>
<dbReference type="Gene3D" id="1.10.490.160">
    <property type="match status" value="1"/>
</dbReference>
<feature type="transmembrane region" description="Helical" evidence="10">
    <location>
        <begin position="2283"/>
        <end position="2309"/>
    </location>
</feature>
<keyword evidence="13" id="KW-1185">Reference proteome</keyword>
<feature type="transmembrane region" description="Helical" evidence="10">
    <location>
        <begin position="2032"/>
        <end position="2050"/>
    </location>
</feature>
<evidence type="ECO:0000256" key="4">
    <source>
        <dbReference type="ARBA" id="ARBA00022837"/>
    </source>
</evidence>
<evidence type="ECO:0000256" key="7">
    <source>
        <dbReference type="ARBA" id="ARBA00023136"/>
    </source>
</evidence>
<dbReference type="EMBL" id="JBEUSY010000331">
    <property type="protein sequence ID" value="KAL1238112.1"/>
    <property type="molecule type" value="Genomic_DNA"/>
</dbReference>
<dbReference type="InterPro" id="IPR035910">
    <property type="entry name" value="RyR/IP3R_RIH_dom_sf"/>
</dbReference>
<dbReference type="InterPro" id="IPR009460">
    <property type="entry name" value="Ryanrecept_TM4-6"/>
</dbReference>
<dbReference type="Proteomes" id="UP001558632">
    <property type="component" value="Unassembled WGS sequence"/>
</dbReference>
<dbReference type="InterPro" id="IPR003032">
    <property type="entry name" value="Ryanodine_rcpt"/>
</dbReference>
<dbReference type="Pfam" id="PF02026">
    <property type="entry name" value="RyR"/>
    <property type="match status" value="2"/>
</dbReference>
<evidence type="ECO:0000256" key="2">
    <source>
        <dbReference type="ARBA" id="ARBA00022448"/>
    </source>
</evidence>
<keyword evidence="4" id="KW-0106">Calcium</keyword>
<dbReference type="SUPFAM" id="SSF47473">
    <property type="entry name" value="EF-hand"/>
    <property type="match status" value="1"/>
</dbReference>
<dbReference type="SUPFAM" id="SSF100909">
    <property type="entry name" value="IP3 receptor type 1 binding core, domain 2"/>
    <property type="match status" value="1"/>
</dbReference>
<dbReference type="PANTHER" id="PTHR46399:SF8">
    <property type="entry name" value="B30.2_SPRY DOMAIN-CONTAINING PROTEIN"/>
    <property type="match status" value="1"/>
</dbReference>
<evidence type="ECO:0000256" key="5">
    <source>
        <dbReference type="ARBA" id="ARBA00022989"/>
    </source>
</evidence>
<dbReference type="Pfam" id="PF01365">
    <property type="entry name" value="RYDR_ITPR"/>
    <property type="match status" value="1"/>
</dbReference>
<dbReference type="Pfam" id="PF08454">
    <property type="entry name" value="RIH_assoc"/>
    <property type="match status" value="1"/>
</dbReference>
<dbReference type="InterPro" id="IPR002048">
    <property type="entry name" value="EF_hand_dom"/>
</dbReference>
<dbReference type="InterPro" id="IPR013662">
    <property type="entry name" value="RIH_assoc-dom"/>
</dbReference>
<proteinExistence type="predicted"/>
<evidence type="ECO:0000256" key="3">
    <source>
        <dbReference type="ARBA" id="ARBA00022692"/>
    </source>
</evidence>
<name>A0ABR3KI48_TRISP</name>
<keyword evidence="3 10" id="KW-0812">Transmembrane</keyword>